<evidence type="ECO:0000259" key="1">
    <source>
        <dbReference type="Pfam" id="PF13643"/>
    </source>
</evidence>
<accession>A0AA41FGU0</accession>
<dbReference type="AlphaFoldDB" id="A0AA41FGU0"/>
<gene>
    <name evidence="2" type="ORF">GPL26_16305</name>
</gene>
<comment type="caution">
    <text evidence="2">The sequence shown here is derived from an EMBL/GenBank/DDBJ whole genome shotgun (WGS) entry which is preliminary data.</text>
</comment>
<organism evidence="2 3">
    <name type="scientific">Enterocloster citroniae</name>
    <dbReference type="NCBI Taxonomy" id="358743"/>
    <lineage>
        <taxon>Bacteria</taxon>
        <taxon>Bacillati</taxon>
        <taxon>Bacillota</taxon>
        <taxon>Clostridia</taxon>
        <taxon>Lachnospirales</taxon>
        <taxon>Lachnospiraceae</taxon>
        <taxon>Enterocloster</taxon>
    </lineage>
</organism>
<proteinExistence type="predicted"/>
<evidence type="ECO:0000313" key="2">
    <source>
        <dbReference type="EMBL" id="MBT9811188.1"/>
    </source>
</evidence>
<dbReference type="RefSeq" id="WP_215630179.1">
    <property type="nucleotide sequence ID" value="NZ_WQPS01000020.1"/>
</dbReference>
<name>A0AA41FGU0_9FIRM</name>
<protein>
    <submittedName>
        <fullName evidence="2">DUF4145 domain-containing protein</fullName>
    </submittedName>
</protein>
<feature type="domain" description="DUF4145" evidence="1">
    <location>
        <begin position="128"/>
        <end position="206"/>
    </location>
</feature>
<sequence>MGYIRLFTDETMDQSEVSYHEFCDRSELDEITECPICKTAVLFEALCDIEGGTENHWLILECPKCHEIIVVKWESPDNIEAFVTIRDIYPTNVRDKVFEAGISNMSPGFISVYNQAHAAESYGLGEIAGMGYRKAMEYLIKDYAIEKHPKEKESILIKTLSSCINEYVTEPKIKAMAKGAVWLGNDETHYVRKWADKDINDMKKLIDLTLYWMNFERMTEEYQQTMKL</sequence>
<reference evidence="2" key="1">
    <citation type="journal article" date="2021" name="Gut Microbes">
        <title>A synthetic consortium of 100 gut commensals modulates the composition and function in a colon model of the microbiome of elderly subjects.</title>
        <authorList>
            <person name="Perez M."/>
            <person name="Ntemiri A."/>
            <person name="Tan H."/>
            <person name="Harris H.M.B."/>
            <person name="Roager H.M."/>
            <person name="Ribiere C."/>
            <person name="O'Toole P.W."/>
        </authorList>
    </citation>
    <scope>NUCLEOTIDE SEQUENCE</scope>
    <source>
        <strain evidence="2">MCC335</strain>
    </source>
</reference>
<dbReference type="Pfam" id="PF13643">
    <property type="entry name" value="DUF4145"/>
    <property type="match status" value="1"/>
</dbReference>
<dbReference type="EMBL" id="WQPS01000020">
    <property type="protein sequence ID" value="MBT9811188.1"/>
    <property type="molecule type" value="Genomic_DNA"/>
</dbReference>
<dbReference type="Proteomes" id="UP000708338">
    <property type="component" value="Unassembled WGS sequence"/>
</dbReference>
<evidence type="ECO:0000313" key="3">
    <source>
        <dbReference type="Proteomes" id="UP000708338"/>
    </source>
</evidence>
<dbReference type="InterPro" id="IPR025285">
    <property type="entry name" value="DUF4145"/>
</dbReference>